<name>A0A0E0EVH4_9ORYZ</name>
<organism evidence="1">
    <name type="scientific">Oryza meridionalis</name>
    <dbReference type="NCBI Taxonomy" id="40149"/>
    <lineage>
        <taxon>Eukaryota</taxon>
        <taxon>Viridiplantae</taxon>
        <taxon>Streptophyta</taxon>
        <taxon>Embryophyta</taxon>
        <taxon>Tracheophyta</taxon>
        <taxon>Spermatophyta</taxon>
        <taxon>Magnoliopsida</taxon>
        <taxon>Liliopsida</taxon>
        <taxon>Poales</taxon>
        <taxon>Poaceae</taxon>
        <taxon>BOP clade</taxon>
        <taxon>Oryzoideae</taxon>
        <taxon>Oryzeae</taxon>
        <taxon>Oryzinae</taxon>
        <taxon>Oryza</taxon>
    </lineage>
</organism>
<proteinExistence type="predicted"/>
<dbReference type="Proteomes" id="UP000008021">
    <property type="component" value="Chromosome 10"/>
</dbReference>
<protein>
    <submittedName>
        <fullName evidence="1">Uncharacterized protein</fullName>
    </submittedName>
</protein>
<dbReference type="EnsemblPlants" id="OMERI10G01100.1">
    <property type="protein sequence ID" value="OMERI10G01100.1"/>
    <property type="gene ID" value="OMERI10G01100"/>
</dbReference>
<dbReference type="Gramene" id="OMERI10G01100.1">
    <property type="protein sequence ID" value="OMERI10G01100.1"/>
    <property type="gene ID" value="OMERI10G01100"/>
</dbReference>
<reference evidence="1" key="2">
    <citation type="submission" date="2018-05" db="EMBL/GenBank/DDBJ databases">
        <title>OmerRS3 (Oryza meridionalis Reference Sequence Version 3).</title>
        <authorList>
            <person name="Zhang J."/>
            <person name="Kudrna D."/>
            <person name="Lee S."/>
            <person name="Talag J."/>
            <person name="Welchert J."/>
            <person name="Wing R.A."/>
        </authorList>
    </citation>
    <scope>NUCLEOTIDE SEQUENCE [LARGE SCALE GENOMIC DNA]</scope>
    <source>
        <strain evidence="1">cv. OR44</strain>
    </source>
</reference>
<sequence length="64" mass="6931">MAATLGARSWASMCTEAFLSTHCVERDEIGGNETSVLRRIGVNACVRRLGAWFTTVEPVKAATM</sequence>
<evidence type="ECO:0000313" key="2">
    <source>
        <dbReference type="Proteomes" id="UP000008021"/>
    </source>
</evidence>
<accession>A0A0E0EVH4</accession>
<evidence type="ECO:0000313" key="1">
    <source>
        <dbReference type="EnsemblPlants" id="OMERI10G01100.1"/>
    </source>
</evidence>
<keyword evidence="2" id="KW-1185">Reference proteome</keyword>
<dbReference type="HOGENOM" id="CLU_2871452_0_0_1"/>
<dbReference type="AlphaFoldDB" id="A0A0E0EVH4"/>
<reference evidence="1" key="1">
    <citation type="submission" date="2015-04" db="UniProtKB">
        <authorList>
            <consortium name="EnsemblPlants"/>
        </authorList>
    </citation>
    <scope>IDENTIFICATION</scope>
</reference>